<feature type="transmembrane region" description="Helical" evidence="1">
    <location>
        <begin position="166"/>
        <end position="189"/>
    </location>
</feature>
<reference evidence="2 3" key="1">
    <citation type="submission" date="2020-08" db="EMBL/GenBank/DDBJ databases">
        <title>The genome sequence of Novosphingobium flavum 4Y4.</title>
        <authorList>
            <person name="Liu Y."/>
        </authorList>
    </citation>
    <scope>NUCLEOTIDE SEQUENCE [LARGE SCALE GENOMIC DNA]</scope>
    <source>
        <strain evidence="2 3">4Y4</strain>
    </source>
</reference>
<accession>A0A7X1KAS5</accession>
<keyword evidence="1" id="KW-0812">Transmembrane</keyword>
<comment type="caution">
    <text evidence="2">The sequence shown here is derived from an EMBL/GenBank/DDBJ whole genome shotgun (WGS) entry which is preliminary data.</text>
</comment>
<dbReference type="AlphaFoldDB" id="A0A7X1KAS5"/>
<keyword evidence="3" id="KW-1185">Reference proteome</keyword>
<evidence type="ECO:0000313" key="3">
    <source>
        <dbReference type="Proteomes" id="UP000520156"/>
    </source>
</evidence>
<name>A0A7X1KAS5_9SPHN</name>
<evidence type="ECO:0000256" key="1">
    <source>
        <dbReference type="SAM" id="Phobius"/>
    </source>
</evidence>
<keyword evidence="1" id="KW-0472">Membrane</keyword>
<proteinExistence type="predicted"/>
<dbReference type="EMBL" id="JACLAU010000002">
    <property type="protein sequence ID" value="MBC2650526.1"/>
    <property type="molecule type" value="Genomic_DNA"/>
</dbReference>
<feature type="transmembrane region" description="Helical" evidence="1">
    <location>
        <begin position="114"/>
        <end position="133"/>
    </location>
</feature>
<protein>
    <recommendedName>
        <fullName evidence="4">DUF1700 domain-containing protein</fullName>
    </recommendedName>
</protein>
<dbReference type="RefSeq" id="WP_185681957.1">
    <property type="nucleotide sequence ID" value="NZ_JACLAU010000002.1"/>
</dbReference>
<evidence type="ECO:0000313" key="2">
    <source>
        <dbReference type="EMBL" id="MBC2650526.1"/>
    </source>
</evidence>
<keyword evidence="1" id="KW-1133">Transmembrane helix</keyword>
<sequence>MSVRPSFTSAAAAKAWDDHFAEVDRLLARAGLSDSGLGDNLRRQLHDSFLAEPGEREPPRLHAAMERVGRPADRLRKELAQALLDRGSRTGHPVTIALGLWHALFTSTREALRAAAFGLGYGVVIGLMVLALLKPVLFRNVGLVRDQVGRLSFGTVTEYSGSTEVLGWWAIPIGLGLGTVLYLALTLLLRWSRSR</sequence>
<dbReference type="Proteomes" id="UP000520156">
    <property type="component" value="Unassembled WGS sequence"/>
</dbReference>
<organism evidence="2 3">
    <name type="scientific">Novosphingobium aerophilum</name>
    <dbReference type="NCBI Taxonomy" id="2839843"/>
    <lineage>
        <taxon>Bacteria</taxon>
        <taxon>Pseudomonadati</taxon>
        <taxon>Pseudomonadota</taxon>
        <taxon>Alphaproteobacteria</taxon>
        <taxon>Sphingomonadales</taxon>
        <taxon>Sphingomonadaceae</taxon>
        <taxon>Novosphingobium</taxon>
    </lineage>
</organism>
<gene>
    <name evidence="2" type="ORF">H7F49_02285</name>
</gene>
<evidence type="ECO:0008006" key="4">
    <source>
        <dbReference type="Google" id="ProtNLM"/>
    </source>
</evidence>